<gene>
    <name evidence="1" type="ORF">F9L06_10170</name>
</gene>
<organism evidence="1 2">
    <name type="scientific">Brucella anthropi</name>
    <name type="common">Ochrobactrum anthropi</name>
    <dbReference type="NCBI Taxonomy" id="529"/>
    <lineage>
        <taxon>Bacteria</taxon>
        <taxon>Pseudomonadati</taxon>
        <taxon>Pseudomonadota</taxon>
        <taxon>Alphaproteobacteria</taxon>
        <taxon>Hyphomicrobiales</taxon>
        <taxon>Brucellaceae</taxon>
        <taxon>Brucella/Ochrobactrum group</taxon>
        <taxon>Brucella</taxon>
    </lineage>
</organism>
<dbReference type="AlphaFoldDB" id="A0A6I0DSV3"/>
<dbReference type="RefSeq" id="WP_151576511.1">
    <property type="nucleotide sequence ID" value="NZ_WBWX01000003.1"/>
</dbReference>
<reference evidence="1 2" key="1">
    <citation type="submission" date="2019-09" db="EMBL/GenBank/DDBJ databases">
        <title>Taxonomic organization of the family Brucellaceae based on a phylogenomic approach.</title>
        <authorList>
            <person name="Leclercq S."/>
            <person name="Cloeckaert A."/>
            <person name="Zygmunt M.S."/>
        </authorList>
    </citation>
    <scope>NUCLEOTIDE SEQUENCE [LARGE SCALE GENOMIC DNA]</scope>
    <source>
        <strain evidence="1 2">CCUG 34461</strain>
    </source>
</reference>
<evidence type="ECO:0000313" key="1">
    <source>
        <dbReference type="EMBL" id="KAB2798960.1"/>
    </source>
</evidence>
<sequence length="151" mass="17511">MSTVLQTIRSLLKFKDFTTISEIASTAGLKRAFVLEVVNQNGQFVWRNRRNGHITRVDPKSELAQQLWQSGDYYRIEAYGAWSREGDQIVFNGHDELKKRLLSDRWTGGLGDSWKIEIIEDTEENRKEVEAAGIRPWSEAVIDDRLWREVA</sequence>
<evidence type="ECO:0000313" key="2">
    <source>
        <dbReference type="Proteomes" id="UP000441102"/>
    </source>
</evidence>
<accession>A0A6I0DSV3</accession>
<dbReference type="EMBL" id="WBWX01000003">
    <property type="protein sequence ID" value="KAB2798960.1"/>
    <property type="molecule type" value="Genomic_DNA"/>
</dbReference>
<comment type="caution">
    <text evidence="1">The sequence shown here is derived from an EMBL/GenBank/DDBJ whole genome shotgun (WGS) entry which is preliminary data.</text>
</comment>
<name>A0A6I0DSV3_BRUAN</name>
<dbReference type="Proteomes" id="UP000441102">
    <property type="component" value="Unassembled WGS sequence"/>
</dbReference>
<proteinExistence type="predicted"/>
<protein>
    <submittedName>
        <fullName evidence="1">Uncharacterized protein</fullName>
    </submittedName>
</protein>